<dbReference type="SUPFAM" id="SSF111369">
    <property type="entry name" value="HlyD-like secretion proteins"/>
    <property type="match status" value="1"/>
</dbReference>
<dbReference type="Proteomes" id="UP001464891">
    <property type="component" value="Unassembled WGS sequence"/>
</dbReference>
<reference evidence="6 7" key="1">
    <citation type="submission" date="2022-04" db="EMBL/GenBank/DDBJ databases">
        <title>Positive selection, recombination, and allopatry shape intraspecific diversity of widespread and dominant cyanobacteria.</title>
        <authorList>
            <person name="Wei J."/>
            <person name="Shu W."/>
            <person name="Hu C."/>
        </authorList>
    </citation>
    <scope>NUCLEOTIDE SEQUENCE [LARGE SCALE GENOMIC DNA]</scope>
    <source>
        <strain evidence="6 7">GB2-A4</strain>
    </source>
</reference>
<accession>A0ABV0J1V3</accession>
<dbReference type="RefSeq" id="WP_190431296.1">
    <property type="nucleotide sequence ID" value="NZ_JAMPKM010000001.1"/>
</dbReference>
<evidence type="ECO:0000259" key="5">
    <source>
        <dbReference type="Pfam" id="PF25876"/>
    </source>
</evidence>
<dbReference type="Gene3D" id="2.40.50.100">
    <property type="match status" value="2"/>
</dbReference>
<keyword evidence="4" id="KW-1133">Transmembrane helix</keyword>
<name>A0ABV0J1V3_9CYAN</name>
<feature type="domain" description="Multidrug resistance protein MdtA-like alpha-helical hairpin" evidence="5">
    <location>
        <begin position="169"/>
        <end position="233"/>
    </location>
</feature>
<dbReference type="InterPro" id="IPR050465">
    <property type="entry name" value="UPF0194_transport"/>
</dbReference>
<keyword evidence="7" id="KW-1185">Reference proteome</keyword>
<dbReference type="PANTHER" id="PTHR32347:SF23">
    <property type="entry name" value="BLL5650 PROTEIN"/>
    <property type="match status" value="1"/>
</dbReference>
<evidence type="ECO:0000256" key="3">
    <source>
        <dbReference type="SAM" id="Coils"/>
    </source>
</evidence>
<evidence type="ECO:0000256" key="2">
    <source>
        <dbReference type="ARBA" id="ARBA00023054"/>
    </source>
</evidence>
<feature type="transmembrane region" description="Helical" evidence="4">
    <location>
        <begin position="37"/>
        <end position="55"/>
    </location>
</feature>
<dbReference type="PANTHER" id="PTHR32347">
    <property type="entry name" value="EFFLUX SYSTEM COMPONENT YKNX-RELATED"/>
    <property type="match status" value="1"/>
</dbReference>
<keyword evidence="2 3" id="KW-0175">Coiled coil</keyword>
<dbReference type="EMBL" id="JAMPKM010000001">
    <property type="protein sequence ID" value="MEP0815757.1"/>
    <property type="molecule type" value="Genomic_DNA"/>
</dbReference>
<feature type="coiled-coil region" evidence="3">
    <location>
        <begin position="205"/>
        <end position="286"/>
    </location>
</feature>
<sequence>MVKTPTKPLGFQEFVAVPPEADYRLPDFKKKQIWQRLLVGMTCLGLGGAAIAFGLSSVTYRLTHATVDGGLISGRTVRLRAPIDGKLKAFYARPGAPVKSGQILARLESTAQVEQNLLQLQGEVQTKTAQLVAAKQSLVFLQQQLSSLEIQDKTLQRVNTGLSAKEVTHQQAAVEAAMAKEKAARLDYQRYQQLLQEGAISRQKVDQLEFIWKSAEAEVKQAQAELSSAQASLGALQDGVALTPGATLADQRMNLMRSVQGQAAQIETLEAELDSSQKQLKKAQAEFSDRQDIEISAPFTGVVYSTEHDQGEQVNRPDTLITLLDCNDLWVETLVSTQQANQIDSTKPVRVQLAGAEDTFVGEVELIEAVNRAELAKDQAQALVPAVASNLVGQPLAKVTVRIPPAPQQSQTNQFCGVGQSARMTFGTKLLAGK</sequence>
<keyword evidence="4" id="KW-0472">Membrane</keyword>
<evidence type="ECO:0000313" key="7">
    <source>
        <dbReference type="Proteomes" id="UP001464891"/>
    </source>
</evidence>
<evidence type="ECO:0000313" key="6">
    <source>
        <dbReference type="EMBL" id="MEP0815757.1"/>
    </source>
</evidence>
<dbReference type="InterPro" id="IPR058624">
    <property type="entry name" value="MdtA-like_HH"/>
</dbReference>
<keyword evidence="4" id="KW-0812">Transmembrane</keyword>
<organism evidence="6 7">
    <name type="scientific">Trichocoleus desertorum GB2-A4</name>
    <dbReference type="NCBI Taxonomy" id="2933944"/>
    <lineage>
        <taxon>Bacteria</taxon>
        <taxon>Bacillati</taxon>
        <taxon>Cyanobacteriota</taxon>
        <taxon>Cyanophyceae</taxon>
        <taxon>Leptolyngbyales</taxon>
        <taxon>Trichocoleusaceae</taxon>
        <taxon>Trichocoleus</taxon>
    </lineage>
</organism>
<dbReference type="Gene3D" id="2.40.30.170">
    <property type="match status" value="1"/>
</dbReference>
<evidence type="ECO:0000256" key="1">
    <source>
        <dbReference type="ARBA" id="ARBA00004196"/>
    </source>
</evidence>
<comment type="subcellular location">
    <subcellularLocation>
        <location evidence="1">Cell envelope</location>
    </subcellularLocation>
</comment>
<dbReference type="Gene3D" id="1.10.287.470">
    <property type="entry name" value="Helix hairpin bin"/>
    <property type="match status" value="2"/>
</dbReference>
<dbReference type="Pfam" id="PF25876">
    <property type="entry name" value="HH_MFP_RND"/>
    <property type="match status" value="1"/>
</dbReference>
<protein>
    <submittedName>
        <fullName evidence="6">HlyD family secretion protein</fullName>
    </submittedName>
</protein>
<evidence type="ECO:0000256" key="4">
    <source>
        <dbReference type="SAM" id="Phobius"/>
    </source>
</evidence>
<comment type="caution">
    <text evidence="6">The sequence shown here is derived from an EMBL/GenBank/DDBJ whole genome shotgun (WGS) entry which is preliminary data.</text>
</comment>
<proteinExistence type="predicted"/>
<gene>
    <name evidence="6" type="ORF">NC998_01450</name>
</gene>